<keyword evidence="16" id="KW-1185">Reference proteome</keyword>
<keyword evidence="6" id="KW-0297">G-protein coupled receptor</keyword>
<dbReference type="InterPro" id="IPR057244">
    <property type="entry name" value="GAIN_B"/>
</dbReference>
<comment type="caution">
    <text evidence="15">The sequence shown here is derived from an EMBL/GenBank/DDBJ whole genome shotgun (WGS) entry which is preliminary data.</text>
</comment>
<dbReference type="AlphaFoldDB" id="A0A7K4L6T8"/>
<dbReference type="PANTHER" id="PTHR12011">
    <property type="entry name" value="ADHESION G-PROTEIN COUPLED RECEPTOR"/>
    <property type="match status" value="1"/>
</dbReference>
<dbReference type="PRINTS" id="PR00249">
    <property type="entry name" value="GPCRSECRETIN"/>
</dbReference>
<keyword evidence="8" id="KW-1015">Disulfide bond</keyword>
<accession>A0A7K4L6T8</accession>
<feature type="transmembrane region" description="Helical" evidence="12">
    <location>
        <begin position="390"/>
        <end position="414"/>
    </location>
</feature>
<feature type="transmembrane region" description="Helical" evidence="12">
    <location>
        <begin position="318"/>
        <end position="341"/>
    </location>
</feature>
<dbReference type="InterPro" id="IPR000203">
    <property type="entry name" value="GPS"/>
</dbReference>
<evidence type="ECO:0000313" key="15">
    <source>
        <dbReference type="EMBL" id="NWJ00445.1"/>
    </source>
</evidence>
<dbReference type="InterPro" id="IPR046338">
    <property type="entry name" value="GAIN_dom_sf"/>
</dbReference>
<feature type="transmembrane region" description="Helical" evidence="12">
    <location>
        <begin position="266"/>
        <end position="288"/>
    </location>
</feature>
<protein>
    <submittedName>
        <fullName evidence="15">AGRG3 protein</fullName>
    </submittedName>
</protein>
<evidence type="ECO:0000256" key="3">
    <source>
        <dbReference type="ARBA" id="ARBA00022692"/>
    </source>
</evidence>
<evidence type="ECO:0000256" key="10">
    <source>
        <dbReference type="ARBA" id="ARBA00023180"/>
    </source>
</evidence>
<dbReference type="Pfam" id="PF01825">
    <property type="entry name" value="GPS"/>
    <property type="match status" value="1"/>
</dbReference>
<dbReference type="InterPro" id="IPR003910">
    <property type="entry name" value="GPR1/GPR3/GPR5"/>
</dbReference>
<dbReference type="SMART" id="SM00303">
    <property type="entry name" value="GPS"/>
    <property type="match status" value="1"/>
</dbReference>
<dbReference type="Gene3D" id="1.20.1070.10">
    <property type="entry name" value="Rhodopsin 7-helix transmembrane proteins"/>
    <property type="match status" value="1"/>
</dbReference>
<feature type="transmembrane region" description="Helical" evidence="12">
    <location>
        <begin position="153"/>
        <end position="176"/>
    </location>
</feature>
<evidence type="ECO:0000256" key="11">
    <source>
        <dbReference type="ARBA" id="ARBA00023224"/>
    </source>
</evidence>
<dbReference type="PROSITE" id="PS50221">
    <property type="entry name" value="GAIN_B"/>
    <property type="match status" value="1"/>
</dbReference>
<evidence type="ECO:0000313" key="16">
    <source>
        <dbReference type="Proteomes" id="UP000534426"/>
    </source>
</evidence>
<feature type="transmembrane region" description="Helical" evidence="12">
    <location>
        <begin position="188"/>
        <end position="212"/>
    </location>
</feature>
<feature type="domain" description="GAIN-B" evidence="13">
    <location>
        <begin position="1"/>
        <end position="145"/>
    </location>
</feature>
<dbReference type="Gene3D" id="2.60.220.50">
    <property type="match status" value="1"/>
</dbReference>
<sequence>SSVQGPKRINSTEMGNTSKIRLPRKLFQSMSIQKVHVVVTVLDVTQLVVFKETKQTRHVLDNTVVGITVGDTKITGLQDPVQLTFTHGQLLHSMAPQCVFWDPGKGQEGGWNTSGCVTEPGDKGTICSCDHLTFFTLLLSPTLDRSTAQALKVIANVGCGLAVAFSIFSMVFYVFLRCTYKKFKSEESIQINLALHMHLISSLFLLNMTFLFNNWISSRSQLGLCKGLGGLTHYSLLCCFTWMALEGCHLYLLFVKVLGTYIRHYLLKLCIIGWGLPALVVTVTGSIGSYGEYNIQNMDHQPVLSLCWIKPEHITVHYITNCGYFGLIFLFNTVIFGVVAWKNYHLQSTRAAKENSKSWKVGLVAVGLFCLLGATWALAFLTYGNASVPMLYLFAILNSLQGLFIFIWLVVLYYPKKEEIAGSSSNTIRNDKNTTVSQD</sequence>
<dbReference type="PANTHER" id="PTHR12011:SF285">
    <property type="entry name" value="ADHESION G PROTEIN-COUPLED RECEPTOR G3"/>
    <property type="match status" value="1"/>
</dbReference>
<keyword evidence="3 12" id="KW-0812">Transmembrane</keyword>
<feature type="transmembrane region" description="Helical" evidence="12">
    <location>
        <begin position="361"/>
        <end position="384"/>
    </location>
</feature>
<dbReference type="GO" id="GO:0004930">
    <property type="term" value="F:G protein-coupled receptor activity"/>
    <property type="evidence" value="ECO:0007669"/>
    <property type="project" value="UniProtKB-KW"/>
</dbReference>
<proteinExistence type="predicted"/>
<evidence type="ECO:0000256" key="7">
    <source>
        <dbReference type="ARBA" id="ARBA00023136"/>
    </source>
</evidence>
<dbReference type="FunFam" id="1.20.1070.10:FF:000222">
    <property type="entry name" value="Adhesion G protein-coupled receptor G3"/>
    <property type="match status" value="1"/>
</dbReference>
<reference evidence="15 16" key="1">
    <citation type="submission" date="2019-09" db="EMBL/GenBank/DDBJ databases">
        <title>Bird 10,000 Genomes (B10K) Project - Family phase.</title>
        <authorList>
            <person name="Zhang G."/>
        </authorList>
    </citation>
    <scope>NUCLEOTIDE SEQUENCE [LARGE SCALE GENOMIC DNA]</scope>
    <source>
        <strain evidence="15">B10K-MSB-37135</strain>
        <tissue evidence="15">Heart</tissue>
    </source>
</reference>
<evidence type="ECO:0000256" key="9">
    <source>
        <dbReference type="ARBA" id="ARBA00023170"/>
    </source>
</evidence>
<dbReference type="PROSITE" id="PS50261">
    <property type="entry name" value="G_PROTEIN_RECEP_F2_4"/>
    <property type="match status" value="1"/>
</dbReference>
<dbReference type="Pfam" id="PF00002">
    <property type="entry name" value="7tm_2"/>
    <property type="match status" value="1"/>
</dbReference>
<dbReference type="InterPro" id="IPR000832">
    <property type="entry name" value="GPCR_2_secretin-like"/>
</dbReference>
<dbReference type="GO" id="GO:0007189">
    <property type="term" value="P:adenylate cyclase-activating G protein-coupled receptor signaling pathway"/>
    <property type="evidence" value="ECO:0007669"/>
    <property type="project" value="TreeGrafter"/>
</dbReference>
<evidence type="ECO:0000256" key="2">
    <source>
        <dbReference type="ARBA" id="ARBA00022475"/>
    </source>
</evidence>
<keyword evidence="9" id="KW-0675">Receptor</keyword>
<evidence type="ECO:0000256" key="12">
    <source>
        <dbReference type="SAM" id="Phobius"/>
    </source>
</evidence>
<dbReference type="PRINTS" id="PR01422">
    <property type="entry name" value="GPR56ORPHANR"/>
</dbReference>
<feature type="non-terminal residue" evidence="15">
    <location>
        <position position="439"/>
    </location>
</feature>
<dbReference type="InterPro" id="IPR017981">
    <property type="entry name" value="GPCR_2-like_7TM"/>
</dbReference>
<keyword evidence="10" id="KW-0325">Glycoprotein</keyword>
<evidence type="ECO:0000256" key="6">
    <source>
        <dbReference type="ARBA" id="ARBA00023040"/>
    </source>
</evidence>
<keyword evidence="4" id="KW-0732">Signal</keyword>
<evidence type="ECO:0000256" key="8">
    <source>
        <dbReference type="ARBA" id="ARBA00023157"/>
    </source>
</evidence>
<evidence type="ECO:0000259" key="13">
    <source>
        <dbReference type="PROSITE" id="PS50221"/>
    </source>
</evidence>
<keyword evidence="11" id="KW-0807">Transducer</keyword>
<dbReference type="EMBL" id="VWPW01005278">
    <property type="protein sequence ID" value="NWJ00445.1"/>
    <property type="molecule type" value="Genomic_DNA"/>
</dbReference>
<keyword evidence="7 12" id="KW-0472">Membrane</keyword>
<feature type="domain" description="G-protein coupled receptors family 2 profile 2" evidence="14">
    <location>
        <begin position="151"/>
        <end position="413"/>
    </location>
</feature>
<keyword evidence="2" id="KW-1003">Cell membrane</keyword>
<dbReference type="Proteomes" id="UP000534426">
    <property type="component" value="Unassembled WGS sequence"/>
</dbReference>
<gene>
    <name evidence="15" type="primary">Adgrg3</name>
    <name evidence="15" type="ORF">CRYUND_R11782</name>
</gene>
<feature type="non-terminal residue" evidence="15">
    <location>
        <position position="1"/>
    </location>
</feature>
<evidence type="ECO:0000256" key="4">
    <source>
        <dbReference type="ARBA" id="ARBA00022729"/>
    </source>
</evidence>
<dbReference type="GO" id="GO:0005886">
    <property type="term" value="C:plasma membrane"/>
    <property type="evidence" value="ECO:0007669"/>
    <property type="project" value="UniProtKB-SubCell"/>
</dbReference>
<feature type="transmembrane region" description="Helical" evidence="12">
    <location>
        <begin position="232"/>
        <end position="254"/>
    </location>
</feature>
<dbReference type="GO" id="GO:0007166">
    <property type="term" value="P:cell surface receptor signaling pathway"/>
    <property type="evidence" value="ECO:0007669"/>
    <property type="project" value="InterPro"/>
</dbReference>
<evidence type="ECO:0000256" key="5">
    <source>
        <dbReference type="ARBA" id="ARBA00022989"/>
    </source>
</evidence>
<evidence type="ECO:0000259" key="14">
    <source>
        <dbReference type="PROSITE" id="PS50261"/>
    </source>
</evidence>
<comment type="subcellular location">
    <subcellularLocation>
        <location evidence="1">Cell membrane</location>
        <topology evidence="1">Multi-pass membrane protein</topology>
    </subcellularLocation>
</comment>
<organism evidence="15 16">
    <name type="scientific">Crypturellus undulatus</name>
    <dbReference type="NCBI Taxonomy" id="48396"/>
    <lineage>
        <taxon>Eukaryota</taxon>
        <taxon>Metazoa</taxon>
        <taxon>Chordata</taxon>
        <taxon>Craniata</taxon>
        <taxon>Vertebrata</taxon>
        <taxon>Euteleostomi</taxon>
        <taxon>Archelosauria</taxon>
        <taxon>Archosauria</taxon>
        <taxon>Dinosauria</taxon>
        <taxon>Saurischia</taxon>
        <taxon>Theropoda</taxon>
        <taxon>Coelurosauria</taxon>
        <taxon>Aves</taxon>
        <taxon>Palaeognathae</taxon>
        <taxon>Tinamiformes</taxon>
        <taxon>Tinamidae</taxon>
        <taxon>Crypturellus</taxon>
    </lineage>
</organism>
<evidence type="ECO:0000256" key="1">
    <source>
        <dbReference type="ARBA" id="ARBA00004651"/>
    </source>
</evidence>
<name>A0A7K4L6T8_9AVES</name>
<keyword evidence="5 12" id="KW-1133">Transmembrane helix</keyword>